<gene>
    <name evidence="2" type="ORF">P691DRAFT_800286</name>
</gene>
<keyword evidence="1" id="KW-0732">Signal</keyword>
<keyword evidence="3" id="KW-1185">Reference proteome</keyword>
<proteinExistence type="predicted"/>
<dbReference type="EMBL" id="MU151150">
    <property type="protein sequence ID" value="KAF9448786.1"/>
    <property type="molecule type" value="Genomic_DNA"/>
</dbReference>
<reference evidence="2" key="1">
    <citation type="submission" date="2020-11" db="EMBL/GenBank/DDBJ databases">
        <authorList>
            <consortium name="DOE Joint Genome Institute"/>
            <person name="Ahrendt S."/>
            <person name="Riley R."/>
            <person name="Andreopoulos W."/>
            <person name="Labutti K."/>
            <person name="Pangilinan J."/>
            <person name="Ruiz-Duenas F.J."/>
            <person name="Barrasa J.M."/>
            <person name="Sanchez-Garcia M."/>
            <person name="Camarero S."/>
            <person name="Miyauchi S."/>
            <person name="Serrano A."/>
            <person name="Linde D."/>
            <person name="Babiker R."/>
            <person name="Drula E."/>
            <person name="Ayuso-Fernandez I."/>
            <person name="Pacheco R."/>
            <person name="Padilla G."/>
            <person name="Ferreira P."/>
            <person name="Barriuso J."/>
            <person name="Kellner H."/>
            <person name="Castanera R."/>
            <person name="Alfaro M."/>
            <person name="Ramirez L."/>
            <person name="Pisabarro A.G."/>
            <person name="Kuo A."/>
            <person name="Tritt A."/>
            <person name="Lipzen A."/>
            <person name="He G."/>
            <person name="Yan M."/>
            <person name="Ng V."/>
            <person name="Cullen D."/>
            <person name="Martin F."/>
            <person name="Rosso M.-N."/>
            <person name="Henrissat B."/>
            <person name="Hibbett D."/>
            <person name="Martinez A.T."/>
            <person name="Grigoriev I.V."/>
        </authorList>
    </citation>
    <scope>NUCLEOTIDE SEQUENCE</scope>
    <source>
        <strain evidence="2">MF-IS2</strain>
    </source>
</reference>
<protein>
    <submittedName>
        <fullName evidence="2">Uncharacterized protein</fullName>
    </submittedName>
</protein>
<dbReference type="AlphaFoldDB" id="A0A9P5XGG5"/>
<sequence>MTTRVLWGCGLRNLLLYLSWSRGRENRKCKSGLQSLMDWTNVTTEMGVVVRAVPMGPIWRQDALLQGALVQLSRVPFHPDTQYLRTGVALLLVDDISGGIS</sequence>
<comment type="caution">
    <text evidence="2">The sequence shown here is derived from an EMBL/GenBank/DDBJ whole genome shotgun (WGS) entry which is preliminary data.</text>
</comment>
<evidence type="ECO:0000313" key="3">
    <source>
        <dbReference type="Proteomes" id="UP000807342"/>
    </source>
</evidence>
<feature type="signal peptide" evidence="1">
    <location>
        <begin position="1"/>
        <end position="23"/>
    </location>
</feature>
<accession>A0A9P5XGG5</accession>
<dbReference type="Proteomes" id="UP000807342">
    <property type="component" value="Unassembled WGS sequence"/>
</dbReference>
<evidence type="ECO:0000313" key="2">
    <source>
        <dbReference type="EMBL" id="KAF9448786.1"/>
    </source>
</evidence>
<name>A0A9P5XGG5_9AGAR</name>
<feature type="chain" id="PRO_5040137793" evidence="1">
    <location>
        <begin position="24"/>
        <end position="101"/>
    </location>
</feature>
<organism evidence="2 3">
    <name type="scientific">Macrolepiota fuliginosa MF-IS2</name>
    <dbReference type="NCBI Taxonomy" id="1400762"/>
    <lineage>
        <taxon>Eukaryota</taxon>
        <taxon>Fungi</taxon>
        <taxon>Dikarya</taxon>
        <taxon>Basidiomycota</taxon>
        <taxon>Agaricomycotina</taxon>
        <taxon>Agaricomycetes</taxon>
        <taxon>Agaricomycetidae</taxon>
        <taxon>Agaricales</taxon>
        <taxon>Agaricineae</taxon>
        <taxon>Agaricaceae</taxon>
        <taxon>Macrolepiota</taxon>
    </lineage>
</organism>
<evidence type="ECO:0000256" key="1">
    <source>
        <dbReference type="SAM" id="SignalP"/>
    </source>
</evidence>